<name>A0A1G7NIT1_9BACL</name>
<protein>
    <submittedName>
        <fullName evidence="5">Copper amine oxidase N-terminal domain-containing protein</fullName>
    </submittedName>
</protein>
<dbReference type="SUPFAM" id="SSF55383">
    <property type="entry name" value="Copper amine oxidase, domain N"/>
    <property type="match status" value="1"/>
</dbReference>
<sequence>MIKRKKLLLFGAAIALALSSFAIGAAGAGRFQLIVNGKTATTEVKVINNTTYVPLRAVSEMLGAKVTYDSATGTITINSEGAAVVPSTPPSQDTPTTNTKSSENSRLNPAEIGTTLSFAVKNIVSEYSGNVSISQVIRGDQAWQMIHEANMFNNEPTDGYEYMLVKAKVTITKNSKSDAAVDLWGGDFTLVSATGTAYDTRAVVTPDPKLDASIYVGSSNEGWVAFQVKKSDESPLIVFERKYDGSGGVWFKTK</sequence>
<dbReference type="EMBL" id="FNBG01000016">
    <property type="protein sequence ID" value="SDF73807.1"/>
    <property type="molecule type" value="Genomic_DNA"/>
</dbReference>
<evidence type="ECO:0000313" key="5">
    <source>
        <dbReference type="EMBL" id="SDF73807.1"/>
    </source>
</evidence>
<feature type="domain" description="Copper amine oxidase-like N-terminal" evidence="4">
    <location>
        <begin position="35"/>
        <end position="82"/>
    </location>
</feature>
<dbReference type="Pfam" id="PF07833">
    <property type="entry name" value="Cu_amine_oxidN1"/>
    <property type="match status" value="1"/>
</dbReference>
<gene>
    <name evidence="5" type="ORF">SAMN04488542_11611</name>
</gene>
<dbReference type="Proteomes" id="UP000198972">
    <property type="component" value="Unassembled WGS sequence"/>
</dbReference>
<dbReference type="Gene3D" id="3.30.457.10">
    <property type="entry name" value="Copper amine oxidase-like, N-terminal domain"/>
    <property type="match status" value="1"/>
</dbReference>
<proteinExistence type="predicted"/>
<dbReference type="AlphaFoldDB" id="A0A1G7NIT1"/>
<dbReference type="RefSeq" id="WP_091231528.1">
    <property type="nucleotide sequence ID" value="NZ_FNBG01000016.1"/>
</dbReference>
<dbReference type="InterPro" id="IPR029050">
    <property type="entry name" value="Immunoprotect_excell_Ig-like"/>
</dbReference>
<dbReference type="STRING" id="670482.SAMN04488542_11611"/>
<keyword evidence="6" id="KW-1185">Reference proteome</keyword>
<keyword evidence="1 3" id="KW-0732">Signal</keyword>
<accession>A0A1G7NIT1</accession>
<feature type="compositionally biased region" description="Low complexity" evidence="2">
    <location>
        <begin position="90"/>
        <end position="99"/>
    </location>
</feature>
<feature type="signal peptide" evidence="3">
    <location>
        <begin position="1"/>
        <end position="22"/>
    </location>
</feature>
<feature type="chain" id="PRO_5038367542" evidence="3">
    <location>
        <begin position="23"/>
        <end position="254"/>
    </location>
</feature>
<feature type="region of interest" description="Disordered" evidence="2">
    <location>
        <begin position="80"/>
        <end position="107"/>
    </location>
</feature>
<dbReference type="Gene3D" id="2.60.40.1240">
    <property type="match status" value="1"/>
</dbReference>
<dbReference type="InterPro" id="IPR012854">
    <property type="entry name" value="Cu_amine_oxidase-like_N"/>
</dbReference>
<evidence type="ECO:0000256" key="2">
    <source>
        <dbReference type="SAM" id="MobiDB-lite"/>
    </source>
</evidence>
<dbReference type="InterPro" id="IPR036582">
    <property type="entry name" value="Mao_N_sf"/>
</dbReference>
<organism evidence="5 6">
    <name type="scientific">Fontibacillus panacisegetis</name>
    <dbReference type="NCBI Taxonomy" id="670482"/>
    <lineage>
        <taxon>Bacteria</taxon>
        <taxon>Bacillati</taxon>
        <taxon>Bacillota</taxon>
        <taxon>Bacilli</taxon>
        <taxon>Bacillales</taxon>
        <taxon>Paenibacillaceae</taxon>
        <taxon>Fontibacillus</taxon>
    </lineage>
</organism>
<dbReference type="OrthoDB" id="9790293at2"/>
<evidence type="ECO:0000313" key="6">
    <source>
        <dbReference type="Proteomes" id="UP000198972"/>
    </source>
</evidence>
<evidence type="ECO:0000256" key="1">
    <source>
        <dbReference type="ARBA" id="ARBA00022729"/>
    </source>
</evidence>
<evidence type="ECO:0000256" key="3">
    <source>
        <dbReference type="SAM" id="SignalP"/>
    </source>
</evidence>
<evidence type="ECO:0000259" key="4">
    <source>
        <dbReference type="Pfam" id="PF07833"/>
    </source>
</evidence>
<reference evidence="5 6" key="1">
    <citation type="submission" date="2016-10" db="EMBL/GenBank/DDBJ databases">
        <authorList>
            <person name="de Groot N.N."/>
        </authorList>
    </citation>
    <scope>NUCLEOTIDE SEQUENCE [LARGE SCALE GENOMIC DNA]</scope>
    <source>
        <strain evidence="5 6">DSM 28129</strain>
    </source>
</reference>